<name>A0ABX8QNP4_PSECO</name>
<feature type="transmembrane region" description="Helical" evidence="1">
    <location>
        <begin position="119"/>
        <end position="143"/>
    </location>
</feature>
<sequence length="181" mass="20463">MIQRSSIRCINIRARWNSGATAFKWPILARVIGWITRTMKAKWLYIFWGGMELLYLGGFCYLSISQGDIPFFSDLRAFVLLGEEHGLVSAVLFMSYLALNVSIIFSLLLFFLGSDSVRYVVYVQAPLRILLAMPSLVFLPLVVSFGDVIYAEALIVLLLFSEVLKVGSVHFYRDGFISVSK</sequence>
<keyword evidence="1" id="KW-1133">Transmembrane helix</keyword>
<feature type="transmembrane region" description="Helical" evidence="1">
    <location>
        <begin position="43"/>
        <end position="64"/>
    </location>
</feature>
<keyword evidence="1" id="KW-0812">Transmembrane</keyword>
<organism evidence="2 3">
    <name type="scientific">Pseudomonas canavaninivorans</name>
    <dbReference type="NCBI Taxonomy" id="2842348"/>
    <lineage>
        <taxon>Bacteria</taxon>
        <taxon>Pseudomonadati</taxon>
        <taxon>Pseudomonadota</taxon>
        <taxon>Gammaproteobacteria</taxon>
        <taxon>Pseudomonadales</taxon>
        <taxon>Pseudomonadaceae</taxon>
        <taxon>Pseudomonas</taxon>
    </lineage>
</organism>
<keyword evidence="1" id="KW-0472">Membrane</keyword>
<accession>A0ABX8QNP4</accession>
<dbReference type="RefSeq" id="WP_217861892.1">
    <property type="nucleotide sequence ID" value="NZ_CP077080.1"/>
</dbReference>
<proteinExistence type="predicted"/>
<keyword evidence="3" id="KW-1185">Reference proteome</keyword>
<protein>
    <submittedName>
        <fullName evidence="2">Uncharacterized protein</fullName>
    </submittedName>
</protein>
<reference evidence="2 3" key="1">
    <citation type="journal article" date="2021" name="Microorganisms">
        <title>The Ever-Expanding Pseudomonas Genus: Description of 43 New Species and Partition of the Pseudomonas putida Group.</title>
        <authorList>
            <person name="Girard L."/>
            <person name="Lood C."/>
            <person name="Hofte M."/>
            <person name="Vandamme P."/>
            <person name="Rokni-Zadeh H."/>
            <person name="van Noort V."/>
            <person name="Lavigne R."/>
            <person name="De Mot R."/>
        </authorList>
    </citation>
    <scope>NUCLEOTIDE SEQUENCE [LARGE SCALE GENOMIC DNA]</scope>
    <source>
        <strain evidence="2 3">SWRI17</strain>
    </source>
</reference>
<evidence type="ECO:0000313" key="2">
    <source>
        <dbReference type="EMBL" id="QXI55937.1"/>
    </source>
</evidence>
<gene>
    <name evidence="2" type="ORF">KSS97_13705</name>
</gene>
<evidence type="ECO:0000256" key="1">
    <source>
        <dbReference type="SAM" id="Phobius"/>
    </source>
</evidence>
<feature type="transmembrane region" description="Helical" evidence="1">
    <location>
        <begin position="149"/>
        <end position="172"/>
    </location>
</feature>
<dbReference type="Proteomes" id="UP000824066">
    <property type="component" value="Chromosome"/>
</dbReference>
<evidence type="ECO:0000313" key="3">
    <source>
        <dbReference type="Proteomes" id="UP000824066"/>
    </source>
</evidence>
<feature type="transmembrane region" description="Helical" evidence="1">
    <location>
        <begin position="87"/>
        <end position="112"/>
    </location>
</feature>
<dbReference type="EMBL" id="CP077080">
    <property type="protein sequence ID" value="QXI55937.1"/>
    <property type="molecule type" value="Genomic_DNA"/>
</dbReference>